<dbReference type="OrthoDB" id="89608at2"/>
<organism evidence="3 4">
    <name type="scientific">Oceanisphaera psychrotolerans</name>
    <dbReference type="NCBI Taxonomy" id="1414654"/>
    <lineage>
        <taxon>Bacteria</taxon>
        <taxon>Pseudomonadati</taxon>
        <taxon>Pseudomonadota</taxon>
        <taxon>Gammaproteobacteria</taxon>
        <taxon>Aeromonadales</taxon>
        <taxon>Aeromonadaceae</taxon>
        <taxon>Oceanisphaera</taxon>
    </lineage>
</organism>
<name>A0A1J4QE07_9GAMM</name>
<keyword evidence="4" id="KW-1185">Reference proteome</keyword>
<dbReference type="STRING" id="1414654.BFR47_12145"/>
<dbReference type="EMBL" id="MDKE01000013">
    <property type="protein sequence ID" value="OIN11100.1"/>
    <property type="molecule type" value="Genomic_DNA"/>
</dbReference>
<evidence type="ECO:0000313" key="3">
    <source>
        <dbReference type="EMBL" id="OIN11100.1"/>
    </source>
</evidence>
<evidence type="ECO:0000313" key="4">
    <source>
        <dbReference type="Proteomes" id="UP000243073"/>
    </source>
</evidence>
<dbReference type="AlphaFoldDB" id="A0A1J4QE07"/>
<evidence type="ECO:0000256" key="2">
    <source>
        <dbReference type="ARBA" id="ARBA00022679"/>
    </source>
</evidence>
<keyword evidence="2" id="KW-0808">Transferase</keyword>
<accession>A0A1J4QE07</accession>
<reference evidence="3 4" key="1">
    <citation type="submission" date="2016-07" db="EMBL/GenBank/DDBJ databases">
        <title>Draft Genome Sequence of Oceanisphaera psychrotolerans, isolated from coastal sediment samples.</title>
        <authorList>
            <person name="Zhuo S."/>
            <person name="Ruan Z."/>
        </authorList>
    </citation>
    <scope>NUCLEOTIDE SEQUENCE [LARGE SCALE GENOMIC DNA]</scope>
    <source>
        <strain evidence="3 4">LAM-WHM-ZC</strain>
    </source>
</reference>
<dbReference type="InterPro" id="IPR051199">
    <property type="entry name" value="LPS_LOS_Heptosyltrfase"/>
</dbReference>
<comment type="caution">
    <text evidence="3">The sequence shown here is derived from an EMBL/GenBank/DDBJ whole genome shotgun (WGS) entry which is preliminary data.</text>
</comment>
<dbReference type="Pfam" id="PF01075">
    <property type="entry name" value="Glyco_transf_9"/>
    <property type="match status" value="1"/>
</dbReference>
<dbReference type="GO" id="GO:0005829">
    <property type="term" value="C:cytosol"/>
    <property type="evidence" value="ECO:0007669"/>
    <property type="project" value="TreeGrafter"/>
</dbReference>
<evidence type="ECO:0000256" key="1">
    <source>
        <dbReference type="ARBA" id="ARBA00022676"/>
    </source>
</evidence>
<sequence>MFLFGRQTLYNASQILTRINAVMLKKWISSLQLARDIWRRKLGLLLFDRPSPAFKLDKPLKRVVLVRWDAKWGDAIVSSFIFREWRRAYPNIKIDVITTPNMSNLFKKYFGADHVYEIKKRPSYSELKSLALEIGEADLLVHISKALKMKDLYFMNKVQARTISGLDDAVGLVGLKLGKLTEGKHFADKFGILLEQTGVDIKDSSYIVPDDEASQNGVDDFLSSIEGPILAFNPYGSGKSRQLSKEKIKKIIGKVAEIRNDVSVVILTTPDKKDEVADICEFYDQAFYYPESNSIYDSISIMRRAAWVISVDTATVHIAIGLNKPLLALYNPDDENFIEWGPNASLAISIFASEVNPPDINSIDGDLLSEHIYKLLNVK</sequence>
<keyword evidence="1" id="KW-0328">Glycosyltransferase</keyword>
<dbReference type="GO" id="GO:0008713">
    <property type="term" value="F:ADP-heptose-lipopolysaccharide heptosyltransferase activity"/>
    <property type="evidence" value="ECO:0007669"/>
    <property type="project" value="TreeGrafter"/>
</dbReference>
<evidence type="ECO:0008006" key="5">
    <source>
        <dbReference type="Google" id="ProtNLM"/>
    </source>
</evidence>
<dbReference type="PANTHER" id="PTHR30160">
    <property type="entry name" value="TETRAACYLDISACCHARIDE 4'-KINASE-RELATED"/>
    <property type="match status" value="1"/>
</dbReference>
<dbReference type="InterPro" id="IPR002201">
    <property type="entry name" value="Glyco_trans_9"/>
</dbReference>
<dbReference type="SUPFAM" id="SSF53756">
    <property type="entry name" value="UDP-Glycosyltransferase/glycogen phosphorylase"/>
    <property type="match status" value="1"/>
</dbReference>
<dbReference type="PANTHER" id="PTHR30160:SF15">
    <property type="entry name" value="GLYCOSYLTRANSFERASE HI_0523-RELATED"/>
    <property type="match status" value="1"/>
</dbReference>
<dbReference type="Gene3D" id="3.40.50.2000">
    <property type="entry name" value="Glycogen Phosphorylase B"/>
    <property type="match status" value="2"/>
</dbReference>
<dbReference type="Proteomes" id="UP000243073">
    <property type="component" value="Unassembled WGS sequence"/>
</dbReference>
<proteinExistence type="predicted"/>
<dbReference type="GO" id="GO:0009244">
    <property type="term" value="P:lipopolysaccharide core region biosynthetic process"/>
    <property type="evidence" value="ECO:0007669"/>
    <property type="project" value="TreeGrafter"/>
</dbReference>
<protein>
    <recommendedName>
        <fullName evidence="5">Heptosyltransferase</fullName>
    </recommendedName>
</protein>
<gene>
    <name evidence="3" type="ORF">BFR47_12145</name>
</gene>